<evidence type="ECO:0000313" key="1">
    <source>
        <dbReference type="EMBL" id="CAD5106402.1"/>
    </source>
</evidence>
<evidence type="ECO:0000313" key="2">
    <source>
        <dbReference type="Proteomes" id="UP000583387"/>
    </source>
</evidence>
<protein>
    <submittedName>
        <fullName evidence="1">Uncharacterized protein</fullName>
    </submittedName>
</protein>
<dbReference type="AlphaFoldDB" id="A0A7U7EKZ5"/>
<dbReference type="EMBL" id="CAJFCI010000020">
    <property type="protein sequence ID" value="CAD5106402.1"/>
    <property type="molecule type" value="Genomic_DNA"/>
</dbReference>
<name>A0A7U7EKZ5_9GAMM</name>
<accession>A0A7U7EKZ5</accession>
<sequence>MRTILFSCQTYDRDSFQAEPLPDGAELLLQPVRLDIDTAATTLANIAAWADGEPQNRVEA</sequence>
<gene>
    <name evidence="1" type="ORF">PSEWESI4_00665</name>
</gene>
<comment type="caution">
    <text evidence="1">The sequence shown here is derived from an EMBL/GenBank/DDBJ whole genome shotgun (WGS) entry which is preliminary data.</text>
</comment>
<proteinExistence type="predicted"/>
<dbReference type="Proteomes" id="UP000583387">
    <property type="component" value="Unassembled WGS sequence"/>
</dbReference>
<organism evidence="1 2">
    <name type="scientific">Zestomonas carbonaria</name>
    <dbReference type="NCBI Taxonomy" id="2762745"/>
    <lineage>
        <taxon>Bacteria</taxon>
        <taxon>Pseudomonadati</taxon>
        <taxon>Pseudomonadota</taxon>
        <taxon>Gammaproteobacteria</taxon>
        <taxon>Pseudomonadales</taxon>
        <taxon>Pseudomonadaceae</taxon>
        <taxon>Zestomonas</taxon>
    </lineage>
</organism>
<keyword evidence="2" id="KW-1185">Reference proteome</keyword>
<reference evidence="1 2" key="1">
    <citation type="submission" date="2020-08" db="EMBL/GenBank/DDBJ databases">
        <authorList>
            <person name="Criscuolo A."/>
        </authorList>
    </citation>
    <scope>NUCLEOTIDE SEQUENCE [LARGE SCALE GENOMIC DNA]</scope>
    <source>
        <strain evidence="1">CIP111764</strain>
    </source>
</reference>